<keyword evidence="2" id="KW-1185">Reference proteome</keyword>
<dbReference type="NCBIfam" id="NF037959">
    <property type="entry name" value="MFS_SpdSyn"/>
    <property type="match status" value="1"/>
</dbReference>
<accession>A0A4Q2EET5</accession>
<dbReference type="AlphaFoldDB" id="A0A4Q2EET5"/>
<evidence type="ECO:0000313" key="1">
    <source>
        <dbReference type="EMBL" id="RXW31741.1"/>
    </source>
</evidence>
<evidence type="ECO:0000313" key="2">
    <source>
        <dbReference type="Proteomes" id="UP000290624"/>
    </source>
</evidence>
<comment type="caution">
    <text evidence="1">The sequence shown here is derived from an EMBL/GenBank/DDBJ whole genome shotgun (WGS) entry which is preliminary data.</text>
</comment>
<reference evidence="1 2" key="1">
    <citation type="submission" date="2018-01" db="EMBL/GenBank/DDBJ databases">
        <title>Lactibacter flavus gen. nov., sp. nov., a novel bacterium of the family Propionibacteriaceae isolated from raw milk and dairy products.</title>
        <authorList>
            <person name="Wenning M."/>
            <person name="Breitenwieser F."/>
            <person name="Huptas C."/>
            <person name="von Neubeck M."/>
            <person name="Busse H.-J."/>
            <person name="Scherer S."/>
        </authorList>
    </citation>
    <scope>NUCLEOTIDE SEQUENCE [LARGE SCALE GENOMIC DNA]</scope>
    <source>
        <strain evidence="1 2">VG341</strain>
    </source>
</reference>
<proteinExistence type="predicted"/>
<dbReference type="SUPFAM" id="SSF53335">
    <property type="entry name" value="S-adenosyl-L-methionine-dependent methyltransferases"/>
    <property type="match status" value="1"/>
</dbReference>
<sequence>MAGDTAQSWVVPDDPLHLEFEYVQRICEALDATVVARPTEERLRVVHLGGGGLTIPRYVAARRPGTAQIVCEPDADLIEDVRRVMPLPRGSGIKVRTIDGRSGLEAMPPDYIDALVLDAFDGARVPPSLATVEFFDEVAARRRPQAVFCANITDRAPFAWARRFVAGVRATHRSLVVSAETPVWKGRRFGNLVVIASTGALPATDLSRTAARAAFPYRFLAGRDVVDWIGDAEPFSDADAQASPVPRSGTWFS</sequence>
<dbReference type="Gene3D" id="3.40.50.150">
    <property type="entry name" value="Vaccinia Virus protein VP39"/>
    <property type="match status" value="1"/>
</dbReference>
<organism evidence="1 2">
    <name type="scientific">Propioniciclava flava</name>
    <dbReference type="NCBI Taxonomy" id="2072026"/>
    <lineage>
        <taxon>Bacteria</taxon>
        <taxon>Bacillati</taxon>
        <taxon>Actinomycetota</taxon>
        <taxon>Actinomycetes</taxon>
        <taxon>Propionibacteriales</taxon>
        <taxon>Propionibacteriaceae</taxon>
        <taxon>Propioniciclava</taxon>
    </lineage>
</organism>
<dbReference type="OrthoDB" id="8221452at2"/>
<gene>
    <name evidence="1" type="ORF">C1706_11235</name>
</gene>
<dbReference type="InterPro" id="IPR029063">
    <property type="entry name" value="SAM-dependent_MTases_sf"/>
</dbReference>
<name>A0A4Q2EET5_9ACTN</name>
<protein>
    <submittedName>
        <fullName evidence="1">Spermidine synthase</fullName>
    </submittedName>
</protein>
<dbReference type="EMBL" id="PPCV01000007">
    <property type="protein sequence ID" value="RXW31741.1"/>
    <property type="molecule type" value="Genomic_DNA"/>
</dbReference>
<dbReference type="Proteomes" id="UP000290624">
    <property type="component" value="Unassembled WGS sequence"/>
</dbReference>